<dbReference type="InterPro" id="IPR036390">
    <property type="entry name" value="WH_DNA-bd_sf"/>
</dbReference>
<gene>
    <name evidence="1" type="ORF">ACFFGG_16365</name>
</gene>
<reference evidence="1 2" key="1">
    <citation type="submission" date="2024-09" db="EMBL/GenBank/DDBJ databases">
        <authorList>
            <person name="Sun Q."/>
            <person name="Mori K."/>
        </authorList>
    </citation>
    <scope>NUCLEOTIDE SEQUENCE [LARGE SCALE GENOMIC DNA]</scope>
    <source>
        <strain evidence="1 2">NCAIM B.02336</strain>
    </source>
</reference>
<accession>A0ABV6PWA2</accession>
<name>A0ABV6PWA2_9BURK</name>
<dbReference type="SUPFAM" id="SSF46785">
    <property type="entry name" value="Winged helix' DNA-binding domain"/>
    <property type="match status" value="1"/>
</dbReference>
<dbReference type="Proteomes" id="UP001589834">
    <property type="component" value="Unassembled WGS sequence"/>
</dbReference>
<evidence type="ECO:0000313" key="1">
    <source>
        <dbReference type="EMBL" id="MFC0594125.1"/>
    </source>
</evidence>
<dbReference type="RefSeq" id="WP_377484651.1">
    <property type="nucleotide sequence ID" value="NZ_JBHLTN010000037.1"/>
</dbReference>
<dbReference type="EMBL" id="JBHLTN010000037">
    <property type="protein sequence ID" value="MFC0594125.1"/>
    <property type="molecule type" value="Genomic_DNA"/>
</dbReference>
<comment type="caution">
    <text evidence="1">The sequence shown here is derived from an EMBL/GenBank/DDBJ whole genome shotgun (WGS) entry which is preliminary data.</text>
</comment>
<evidence type="ECO:0000313" key="2">
    <source>
        <dbReference type="Proteomes" id="UP001589834"/>
    </source>
</evidence>
<evidence type="ECO:0008006" key="3">
    <source>
        <dbReference type="Google" id="ProtNLM"/>
    </source>
</evidence>
<proteinExistence type="predicted"/>
<sequence>MTRTKRAALAALAELGSDFSEWGEPPYAVSDIARHIGADISNLVKTMKLLEREGLVVREVAIRECWNAIAGGGVPRRCVCYWLAATMEADKASAAEWVAGADERSRRAFATLFAPSTVLDVDAVVVQTAPLLPMQRIQDAQSGMDTEQGEGVNSTKA</sequence>
<organism evidence="1 2">
    <name type="scientific">Ottowia pentelensis</name>
    <dbReference type="NCBI Taxonomy" id="511108"/>
    <lineage>
        <taxon>Bacteria</taxon>
        <taxon>Pseudomonadati</taxon>
        <taxon>Pseudomonadota</taxon>
        <taxon>Betaproteobacteria</taxon>
        <taxon>Burkholderiales</taxon>
        <taxon>Comamonadaceae</taxon>
        <taxon>Ottowia</taxon>
    </lineage>
</organism>
<keyword evidence="2" id="KW-1185">Reference proteome</keyword>
<protein>
    <recommendedName>
        <fullName evidence="3">MarR family transcriptional regulator</fullName>
    </recommendedName>
</protein>